<keyword evidence="4" id="KW-0326">Glycosidase</keyword>
<keyword evidence="5" id="KW-1185">Reference proteome</keyword>
<gene>
    <name evidence="4" type="ORF">BD749_2776</name>
</gene>
<protein>
    <submittedName>
        <fullName evidence="4">Peptide-N-glycosidase F-like protein</fullName>
    </submittedName>
</protein>
<dbReference type="EMBL" id="PJMU01000003">
    <property type="protein sequence ID" value="PKV62946.1"/>
    <property type="molecule type" value="Genomic_DNA"/>
</dbReference>
<dbReference type="Proteomes" id="UP000233782">
    <property type="component" value="Unassembled WGS sequence"/>
</dbReference>
<accession>A0A2N3U874</accession>
<evidence type="ECO:0000259" key="3">
    <source>
        <dbReference type="Pfam" id="PF09113"/>
    </source>
</evidence>
<dbReference type="OrthoDB" id="6281169at2"/>
<dbReference type="AlphaFoldDB" id="A0A2N3U874"/>
<comment type="caution">
    <text evidence="4">The sequence shown here is derived from an EMBL/GenBank/DDBJ whole genome shotgun (WGS) entry which is preliminary data.</text>
</comment>
<feature type="domain" description="Peptide-N-glycosidase F C-terminal" evidence="3">
    <location>
        <begin position="201"/>
        <end position="308"/>
    </location>
</feature>
<feature type="chain" id="PRO_5014852733" evidence="2">
    <location>
        <begin position="28"/>
        <end position="645"/>
    </location>
</feature>
<evidence type="ECO:0000256" key="2">
    <source>
        <dbReference type="SAM" id="SignalP"/>
    </source>
</evidence>
<dbReference type="InterPro" id="IPR008977">
    <property type="entry name" value="PHM/PNGase_F_dom_sf"/>
</dbReference>
<evidence type="ECO:0000313" key="5">
    <source>
        <dbReference type="Proteomes" id="UP000233782"/>
    </source>
</evidence>
<dbReference type="GO" id="GO:0016715">
    <property type="term" value="F:oxidoreductase activity, acting on paired donors, with incorporation or reduction of molecular oxygen, reduced ascorbate as one donor, and incorporation of one atom of oxygen"/>
    <property type="evidence" value="ECO:0007669"/>
    <property type="project" value="InterPro"/>
</dbReference>
<dbReference type="PANTHER" id="PTHR39319:SF1">
    <property type="entry name" value="SI:DKEY-256H2.1"/>
    <property type="match status" value="1"/>
</dbReference>
<keyword evidence="2" id="KW-0732">Signal</keyword>
<dbReference type="Pfam" id="PF09113">
    <property type="entry name" value="N-glycanase_C"/>
    <property type="match status" value="1"/>
</dbReference>
<organism evidence="4 5">
    <name type="scientific">Pontibacter ramchanderi</name>
    <dbReference type="NCBI Taxonomy" id="1179743"/>
    <lineage>
        <taxon>Bacteria</taxon>
        <taxon>Pseudomonadati</taxon>
        <taxon>Bacteroidota</taxon>
        <taxon>Cytophagia</taxon>
        <taxon>Cytophagales</taxon>
        <taxon>Hymenobacteraceae</taxon>
        <taxon>Pontibacter</taxon>
    </lineage>
</organism>
<dbReference type="SUPFAM" id="SSF49742">
    <property type="entry name" value="PHM/PNGase F"/>
    <property type="match status" value="2"/>
</dbReference>
<dbReference type="InterPro" id="IPR053251">
    <property type="entry name" value="N-glycanase"/>
</dbReference>
<dbReference type="InterPro" id="IPR014784">
    <property type="entry name" value="Cu2_ascorb_mOase-like_C"/>
</dbReference>
<feature type="signal peptide" evidence="2">
    <location>
        <begin position="1"/>
        <end position="27"/>
    </location>
</feature>
<evidence type="ECO:0000313" key="4">
    <source>
        <dbReference type="EMBL" id="PKV62946.1"/>
    </source>
</evidence>
<reference evidence="4 5" key="1">
    <citation type="submission" date="2017-12" db="EMBL/GenBank/DDBJ databases">
        <title>Genomic Encyclopedia of Type Strains, Phase III (KMG-III): the genomes of soil and plant-associated and newly described type strains.</title>
        <authorList>
            <person name="Whitman W."/>
        </authorList>
    </citation>
    <scope>NUCLEOTIDE SEQUENCE [LARGE SCALE GENOMIC DNA]</scope>
    <source>
        <strain evidence="4 5">LP43</strain>
    </source>
</reference>
<keyword evidence="1" id="KW-1015">Disulfide bond</keyword>
<dbReference type="InterPro" id="IPR015197">
    <property type="entry name" value="PngaseF_C"/>
</dbReference>
<proteinExistence type="predicted"/>
<evidence type="ECO:0000256" key="1">
    <source>
        <dbReference type="ARBA" id="ARBA00023157"/>
    </source>
</evidence>
<name>A0A2N3U874_9BACT</name>
<dbReference type="Gene3D" id="2.60.120.230">
    <property type="match status" value="2"/>
</dbReference>
<dbReference type="GO" id="GO:0016798">
    <property type="term" value="F:hydrolase activity, acting on glycosyl bonds"/>
    <property type="evidence" value="ECO:0007669"/>
    <property type="project" value="UniProtKB-KW"/>
</dbReference>
<dbReference type="RefSeq" id="WP_101445190.1">
    <property type="nucleotide sequence ID" value="NZ_PJMU01000003.1"/>
</dbReference>
<keyword evidence="4" id="KW-0378">Hydrolase</keyword>
<dbReference type="PANTHER" id="PTHR39319">
    <property type="entry name" value="SI:DKEY-256H2.1"/>
    <property type="match status" value="1"/>
</dbReference>
<sequence>MSSKTNSKVWYYTLTAILLLFSFQTYASDTLHVVTHKRLTVVTDPSQGVNFYKAWGVFPSPKEGIRSIKLKLRMGCPDTMRCADWDYKDHITIRRTGGVKGESQDIEIGRMLTPYGGAFSKDWAFDWEVDVTDFSLLLRDSVEIEYNHTGWEPNNDRGWTITLDFEIVKGKPAWEPISIHKIYDGAYRYGDPANPIENALKPTAFTADKNAAFARLRVVQTGHGMDKPDNCAEFCSKYREIYFDQKLIDKRDIWKKCGDNPLYPQAGTWVYDRADWCPGDLMQPDLFDLPVRAGARHTVDINMEDYTSSAPSAEAYITAYVIQYKKPAAKQDAAISDIVRPTLKDAHRRQNPANVQPQVVVRNMGAAPLTRLDIRYGTKGFGQRSYTWAGNLAPAASTTISLPGVIDQAPGRNMFEVELLKPNGKKDKYPADNKMTSTFEGVPKHGATMVVYLMTNNQPDQNFYTLKNGAGEIVQERVVGTLKANTLYRDTLQLRQGNYEFLFQDSGGNGLEFWANPRGGRGKLRLLDGNGAMLQDFESDFGSSVRYAFEVGTPATPTTDALSFGLYPTRTNDTTTFDYYANHPHDVLVQIVTEPGGEVVLEQQYAELKEGVFTYDLSHHPKGRFYLVVFVGGEEKFKKRIRLKE</sequence>